<organism evidence="3">
    <name type="scientific">Gracilinema caldarium</name>
    <dbReference type="NCBI Taxonomy" id="215591"/>
    <lineage>
        <taxon>Bacteria</taxon>
        <taxon>Pseudomonadati</taxon>
        <taxon>Spirochaetota</taxon>
        <taxon>Spirochaetia</taxon>
        <taxon>Spirochaetales</taxon>
        <taxon>Breznakiellaceae</taxon>
        <taxon>Gracilinema</taxon>
    </lineage>
</organism>
<evidence type="ECO:0000256" key="2">
    <source>
        <dbReference type="SAM" id="SignalP"/>
    </source>
</evidence>
<evidence type="ECO:0000256" key="1">
    <source>
        <dbReference type="SAM" id="MobiDB-lite"/>
    </source>
</evidence>
<reference evidence="3" key="1">
    <citation type="journal article" date="2020" name="mSystems">
        <title>Genome- and Community-Level Interaction Insights into Carbon Utilization and Element Cycling Functions of Hydrothermarchaeota in Hydrothermal Sediment.</title>
        <authorList>
            <person name="Zhou Z."/>
            <person name="Liu Y."/>
            <person name="Xu W."/>
            <person name="Pan J."/>
            <person name="Luo Z.H."/>
            <person name="Li M."/>
        </authorList>
    </citation>
    <scope>NUCLEOTIDE SEQUENCE [LARGE SCALE GENOMIC DNA]</scope>
    <source>
        <strain evidence="3">SpSt-503</strain>
    </source>
</reference>
<name>A0A7C3IJD6_9SPIR</name>
<feature type="region of interest" description="Disordered" evidence="1">
    <location>
        <begin position="22"/>
        <end position="93"/>
    </location>
</feature>
<accession>A0A7C3IJD6</accession>
<keyword evidence="2" id="KW-0732">Signal</keyword>
<sequence length="353" mass="38883">MAKYRLLLPLCTVFLFASCASGPAPTPQQEEKPVAEAPKSEARNKAQELITGEKPAGQTGSAANNTTTTNTETSTPALTTAEPPKEAAAPELSPKEKQFFENYLKRLKYMMVVKEGAAVSEFQKRSILTKGNEVLLKQGYDVIQYDQLLKNIEDQRAAYEAEAGASMSLTQYIAQKLGADVYVELDCVPRSSTENSRHYGEANFTANMYDPSTAELLGSVTFKTDRSISTSSQDDALLNAITAGTAQLMPRIIRDSTNVLRNRYANGIRYQVIIQKTLDSRAVATFRRNLRARVREIVMGPSAADQTTMDVYLFGSLSDLEDACYSAFEKTPGMESAYWVYTRGKTITFNTGT</sequence>
<protein>
    <submittedName>
        <fullName evidence="3">Uncharacterized protein</fullName>
    </submittedName>
</protein>
<dbReference type="EMBL" id="DSVL01000146">
    <property type="protein sequence ID" value="HFH28825.1"/>
    <property type="molecule type" value="Genomic_DNA"/>
</dbReference>
<dbReference type="PROSITE" id="PS51257">
    <property type="entry name" value="PROKAR_LIPOPROTEIN"/>
    <property type="match status" value="1"/>
</dbReference>
<comment type="caution">
    <text evidence="3">The sequence shown here is derived from an EMBL/GenBank/DDBJ whole genome shotgun (WGS) entry which is preliminary data.</text>
</comment>
<dbReference type="AlphaFoldDB" id="A0A7C3IJD6"/>
<feature type="compositionally biased region" description="Low complexity" evidence="1">
    <location>
        <begin position="61"/>
        <end position="92"/>
    </location>
</feature>
<proteinExistence type="predicted"/>
<feature type="chain" id="PRO_5028019776" evidence="2">
    <location>
        <begin position="20"/>
        <end position="353"/>
    </location>
</feature>
<feature type="compositionally biased region" description="Basic and acidic residues" evidence="1">
    <location>
        <begin position="29"/>
        <end position="46"/>
    </location>
</feature>
<evidence type="ECO:0000313" key="3">
    <source>
        <dbReference type="EMBL" id="HFH28825.1"/>
    </source>
</evidence>
<feature type="signal peptide" evidence="2">
    <location>
        <begin position="1"/>
        <end position="19"/>
    </location>
</feature>
<gene>
    <name evidence="3" type="ORF">ENS59_04850</name>
</gene>